<dbReference type="HAMAP" id="MF_00688">
    <property type="entry name" value="Leu_Phe_trans"/>
    <property type="match status" value="1"/>
</dbReference>
<keyword evidence="4 5" id="KW-0012">Acyltransferase</keyword>
<name>A0A1J5TTR2_9ZZZZ</name>
<sequence>MIPLLRHDLSFPPVTQALRSPNGLLAAGGDLSPMRLLEAYRHGIFPWFNADEPILWWSPDPRMVLFPGHFSISHSLRKKLRKGIYEVRTDTAFEQVMRACAAPRQGAHGTWIHEEMIAAYAELHRMGYAHSVETWMEGELAGGLYGIAIGRMFYGESMFSRKTDASKIALAHLCAQLGRWEFGMIDCQMNTPHLASLGAREIPRKEFIARLQDLINYPPVPVWRFDDDLFS</sequence>
<dbReference type="FunFam" id="3.30.70.3550:FF:000001">
    <property type="entry name" value="Leucyl/phenylalanyl-tRNA--protein transferase"/>
    <property type="match status" value="1"/>
</dbReference>
<dbReference type="SUPFAM" id="SSF55729">
    <property type="entry name" value="Acyl-CoA N-acyltransferases (Nat)"/>
    <property type="match status" value="1"/>
</dbReference>
<dbReference type="Pfam" id="PF03588">
    <property type="entry name" value="Leu_Phe_trans"/>
    <property type="match status" value="1"/>
</dbReference>
<dbReference type="PANTHER" id="PTHR30098">
    <property type="entry name" value="LEUCYL/PHENYLALANYL-TRNA--PROTEIN TRANSFERASE"/>
    <property type="match status" value="1"/>
</dbReference>
<keyword evidence="2" id="KW-0963">Cytoplasm</keyword>
<dbReference type="NCBIfam" id="TIGR00667">
    <property type="entry name" value="aat"/>
    <property type="match status" value="1"/>
</dbReference>
<dbReference type="Gene3D" id="3.30.70.3550">
    <property type="entry name" value="Leucyl/phenylalanyl-tRNA-protein transferase, N-terminal domain"/>
    <property type="match status" value="1"/>
</dbReference>
<dbReference type="GO" id="GO:0008914">
    <property type="term" value="F:leucyl-tRNA--protein transferase activity"/>
    <property type="evidence" value="ECO:0007669"/>
    <property type="project" value="UniProtKB-EC"/>
</dbReference>
<evidence type="ECO:0000256" key="1">
    <source>
        <dbReference type="ARBA" id="ARBA00004496"/>
    </source>
</evidence>
<dbReference type="InterPro" id="IPR004616">
    <property type="entry name" value="Leu/Phe-tRNA_Trfase"/>
</dbReference>
<gene>
    <name evidence="5" type="primary">aat_1</name>
    <name evidence="5" type="ORF">GALL_05380</name>
</gene>
<evidence type="ECO:0000256" key="4">
    <source>
        <dbReference type="ARBA" id="ARBA00023315"/>
    </source>
</evidence>
<dbReference type="InterPro" id="IPR042203">
    <property type="entry name" value="Leu/Phe-tRNA_Trfase_C"/>
</dbReference>
<dbReference type="GO" id="GO:0005737">
    <property type="term" value="C:cytoplasm"/>
    <property type="evidence" value="ECO:0007669"/>
    <property type="project" value="UniProtKB-SubCell"/>
</dbReference>
<organism evidence="5">
    <name type="scientific">mine drainage metagenome</name>
    <dbReference type="NCBI Taxonomy" id="410659"/>
    <lineage>
        <taxon>unclassified sequences</taxon>
        <taxon>metagenomes</taxon>
        <taxon>ecological metagenomes</taxon>
    </lineage>
</organism>
<dbReference type="GO" id="GO:0030163">
    <property type="term" value="P:protein catabolic process"/>
    <property type="evidence" value="ECO:0007669"/>
    <property type="project" value="InterPro"/>
</dbReference>
<dbReference type="FunFam" id="3.40.630.70:FF:000001">
    <property type="entry name" value="Leucyl/phenylalanyl-tRNA--protein transferase"/>
    <property type="match status" value="1"/>
</dbReference>
<evidence type="ECO:0000256" key="3">
    <source>
        <dbReference type="ARBA" id="ARBA00022679"/>
    </source>
</evidence>
<dbReference type="EC" id="2.3.2.6" evidence="5"/>
<reference evidence="5" key="1">
    <citation type="submission" date="2016-10" db="EMBL/GenBank/DDBJ databases">
        <title>Sequence of Gallionella enrichment culture.</title>
        <authorList>
            <person name="Poehlein A."/>
            <person name="Muehling M."/>
            <person name="Daniel R."/>
        </authorList>
    </citation>
    <scope>NUCLEOTIDE SEQUENCE</scope>
</reference>
<dbReference type="AlphaFoldDB" id="A0A1J5TTR2"/>
<dbReference type="Gene3D" id="3.40.630.70">
    <property type="entry name" value="Leucyl/phenylalanyl-tRNA-protein transferase, C-terminal domain"/>
    <property type="match status" value="1"/>
</dbReference>
<dbReference type="InterPro" id="IPR016181">
    <property type="entry name" value="Acyl_CoA_acyltransferase"/>
</dbReference>
<protein>
    <submittedName>
        <fullName evidence="5">Leucyl/phenylalanyl-tRNA--protein transferase</fullName>
        <ecNumber evidence="5">2.3.2.6</ecNumber>
    </submittedName>
</protein>
<evidence type="ECO:0000256" key="2">
    <source>
        <dbReference type="ARBA" id="ARBA00022490"/>
    </source>
</evidence>
<comment type="subcellular location">
    <subcellularLocation>
        <location evidence="1">Cytoplasm</location>
    </subcellularLocation>
</comment>
<dbReference type="PANTHER" id="PTHR30098:SF2">
    <property type="entry name" value="LEUCYL_PHENYLALANYL-TRNA--PROTEIN TRANSFERASE"/>
    <property type="match status" value="1"/>
</dbReference>
<dbReference type="InterPro" id="IPR042221">
    <property type="entry name" value="Leu/Phe-tRNA_Trfase_N"/>
</dbReference>
<comment type="caution">
    <text evidence="5">The sequence shown here is derived from an EMBL/GenBank/DDBJ whole genome shotgun (WGS) entry which is preliminary data.</text>
</comment>
<keyword evidence="3 5" id="KW-0808">Transferase</keyword>
<evidence type="ECO:0000313" key="5">
    <source>
        <dbReference type="EMBL" id="OIR19656.1"/>
    </source>
</evidence>
<proteinExistence type="inferred from homology"/>
<dbReference type="EMBL" id="MLJW01000001">
    <property type="protein sequence ID" value="OIR19656.1"/>
    <property type="molecule type" value="Genomic_DNA"/>
</dbReference>
<accession>A0A1J5TTR2</accession>